<dbReference type="STRING" id="74649.A0A2P6R9D0"/>
<feature type="signal peptide" evidence="1">
    <location>
        <begin position="1"/>
        <end position="20"/>
    </location>
</feature>
<dbReference type="AlphaFoldDB" id="A0A2P6R9D0"/>
<proteinExistence type="predicted"/>
<evidence type="ECO:0000256" key="1">
    <source>
        <dbReference type="SAM" id="SignalP"/>
    </source>
</evidence>
<keyword evidence="1" id="KW-0732">Signal</keyword>
<evidence type="ECO:0000313" key="3">
    <source>
        <dbReference type="Proteomes" id="UP000238479"/>
    </source>
</evidence>
<dbReference type="Gramene" id="PRQ43025">
    <property type="protein sequence ID" value="PRQ43025"/>
    <property type="gene ID" value="RchiOBHm_Chr3g0463961"/>
</dbReference>
<keyword evidence="3" id="KW-1185">Reference proteome</keyword>
<evidence type="ECO:0008006" key="4">
    <source>
        <dbReference type="Google" id="ProtNLM"/>
    </source>
</evidence>
<evidence type="ECO:0000313" key="2">
    <source>
        <dbReference type="EMBL" id="PRQ43025.1"/>
    </source>
</evidence>
<sequence>MFLYVLSIVTVIVSENLISGEESRSYWLELVFIPKSRRILFMMLESGMSKAFAITISIEESIFSHICCYLCVRAHARVQYWCDLHSKLQVLSQLLKQPIIVYKRADEHTNGGGGSAFIPIEEYGTEFTPKKAVRLLLIHLSDRNHYDLLV</sequence>
<feature type="chain" id="PRO_5015122767" description="Ubiquitinyl hydrolase 1" evidence="1">
    <location>
        <begin position="21"/>
        <end position="150"/>
    </location>
</feature>
<dbReference type="Gene3D" id="3.90.70.80">
    <property type="match status" value="1"/>
</dbReference>
<organism evidence="2 3">
    <name type="scientific">Rosa chinensis</name>
    <name type="common">China rose</name>
    <dbReference type="NCBI Taxonomy" id="74649"/>
    <lineage>
        <taxon>Eukaryota</taxon>
        <taxon>Viridiplantae</taxon>
        <taxon>Streptophyta</taxon>
        <taxon>Embryophyta</taxon>
        <taxon>Tracheophyta</taxon>
        <taxon>Spermatophyta</taxon>
        <taxon>Magnoliopsida</taxon>
        <taxon>eudicotyledons</taxon>
        <taxon>Gunneridae</taxon>
        <taxon>Pentapetalae</taxon>
        <taxon>rosids</taxon>
        <taxon>fabids</taxon>
        <taxon>Rosales</taxon>
        <taxon>Rosaceae</taxon>
        <taxon>Rosoideae</taxon>
        <taxon>Rosoideae incertae sedis</taxon>
        <taxon>Rosa</taxon>
    </lineage>
</organism>
<dbReference type="EMBL" id="PDCK01000041">
    <property type="protein sequence ID" value="PRQ43025.1"/>
    <property type="molecule type" value="Genomic_DNA"/>
</dbReference>
<name>A0A2P6R9D0_ROSCH</name>
<accession>A0A2P6R9D0</accession>
<dbReference type="Proteomes" id="UP000238479">
    <property type="component" value="Chromosome 3"/>
</dbReference>
<comment type="caution">
    <text evidence="2">The sequence shown here is derived from an EMBL/GenBank/DDBJ whole genome shotgun (WGS) entry which is preliminary data.</text>
</comment>
<protein>
    <recommendedName>
        <fullName evidence="4">Ubiquitinyl hydrolase 1</fullName>
    </recommendedName>
</protein>
<reference evidence="2 3" key="1">
    <citation type="journal article" date="2018" name="Nat. Genet.">
        <title>The Rosa genome provides new insights in the design of modern roses.</title>
        <authorList>
            <person name="Bendahmane M."/>
        </authorList>
    </citation>
    <scope>NUCLEOTIDE SEQUENCE [LARGE SCALE GENOMIC DNA]</scope>
    <source>
        <strain evidence="3">cv. Old Blush</strain>
    </source>
</reference>
<gene>
    <name evidence="2" type="ORF">RchiOBHm_Chr3g0463961</name>
</gene>